<organism evidence="1 2">
    <name type="scientific">Ceratodon purpureus</name>
    <name type="common">Fire moss</name>
    <name type="synonym">Dicranum purpureum</name>
    <dbReference type="NCBI Taxonomy" id="3225"/>
    <lineage>
        <taxon>Eukaryota</taxon>
        <taxon>Viridiplantae</taxon>
        <taxon>Streptophyta</taxon>
        <taxon>Embryophyta</taxon>
        <taxon>Bryophyta</taxon>
        <taxon>Bryophytina</taxon>
        <taxon>Bryopsida</taxon>
        <taxon>Dicranidae</taxon>
        <taxon>Pseudoditrichales</taxon>
        <taxon>Ditrichaceae</taxon>
        <taxon>Ceratodon</taxon>
    </lineage>
</organism>
<gene>
    <name evidence="1" type="ORF">KC19_6G075900</name>
</gene>
<dbReference type="AlphaFoldDB" id="A0A8T0HE59"/>
<name>A0A8T0HE59_CERPU</name>
<sequence length="69" mass="7726">MVSGTDSDLDKLRINATSLGQYLPGIRQKECIQVQYSSSHKYSTHKCLGVLFSQIRLRKPCLPCKSIAL</sequence>
<evidence type="ECO:0000313" key="1">
    <source>
        <dbReference type="EMBL" id="KAG0569235.1"/>
    </source>
</evidence>
<accession>A0A8T0HE59</accession>
<evidence type="ECO:0000313" key="2">
    <source>
        <dbReference type="Proteomes" id="UP000822688"/>
    </source>
</evidence>
<reference evidence="1 2" key="1">
    <citation type="submission" date="2020-06" db="EMBL/GenBank/DDBJ databases">
        <title>WGS assembly of Ceratodon purpureus strain R40.</title>
        <authorList>
            <person name="Carey S.B."/>
            <person name="Jenkins J."/>
            <person name="Shu S."/>
            <person name="Lovell J.T."/>
            <person name="Sreedasyam A."/>
            <person name="Maumus F."/>
            <person name="Tiley G.P."/>
            <person name="Fernandez-Pozo N."/>
            <person name="Barry K."/>
            <person name="Chen C."/>
            <person name="Wang M."/>
            <person name="Lipzen A."/>
            <person name="Daum C."/>
            <person name="Saski C.A."/>
            <person name="Payton A.C."/>
            <person name="Mcbreen J.C."/>
            <person name="Conrad R.E."/>
            <person name="Kollar L.M."/>
            <person name="Olsson S."/>
            <person name="Huttunen S."/>
            <person name="Landis J.B."/>
            <person name="Wickett N.J."/>
            <person name="Johnson M.G."/>
            <person name="Rensing S.A."/>
            <person name="Grimwood J."/>
            <person name="Schmutz J."/>
            <person name="Mcdaniel S.F."/>
        </authorList>
    </citation>
    <scope>NUCLEOTIDE SEQUENCE [LARGE SCALE GENOMIC DNA]</scope>
    <source>
        <strain evidence="1 2">R40</strain>
    </source>
</reference>
<dbReference type="EMBL" id="CM026427">
    <property type="protein sequence ID" value="KAG0569235.1"/>
    <property type="molecule type" value="Genomic_DNA"/>
</dbReference>
<proteinExistence type="predicted"/>
<comment type="caution">
    <text evidence="1">The sequence shown here is derived from an EMBL/GenBank/DDBJ whole genome shotgun (WGS) entry which is preliminary data.</text>
</comment>
<keyword evidence="2" id="KW-1185">Reference proteome</keyword>
<protein>
    <submittedName>
        <fullName evidence="1">Uncharacterized protein</fullName>
    </submittedName>
</protein>
<dbReference type="Proteomes" id="UP000822688">
    <property type="component" value="Chromosome 6"/>
</dbReference>